<dbReference type="InterPro" id="IPR046335">
    <property type="entry name" value="LacI/GalR-like_sensor"/>
</dbReference>
<dbReference type="Pfam" id="PF00356">
    <property type="entry name" value="LacI"/>
    <property type="match status" value="1"/>
</dbReference>
<evidence type="ECO:0000313" key="5">
    <source>
        <dbReference type="EMBL" id="UUX33872.1"/>
    </source>
</evidence>
<evidence type="ECO:0000256" key="3">
    <source>
        <dbReference type="ARBA" id="ARBA00023163"/>
    </source>
</evidence>
<dbReference type="SUPFAM" id="SSF53822">
    <property type="entry name" value="Periplasmic binding protein-like I"/>
    <property type="match status" value="1"/>
</dbReference>
<dbReference type="InterPro" id="IPR010982">
    <property type="entry name" value="Lambda_DNA-bd_dom_sf"/>
</dbReference>
<keyword evidence="1" id="KW-0805">Transcription regulation</keyword>
<keyword evidence="3" id="KW-0804">Transcription</keyword>
<dbReference type="Proteomes" id="UP001315967">
    <property type="component" value="Chromosome"/>
</dbReference>
<dbReference type="PRINTS" id="PR00036">
    <property type="entry name" value="HTHLACI"/>
</dbReference>
<accession>A0ABY5P552</accession>
<dbReference type="SUPFAM" id="SSF47413">
    <property type="entry name" value="lambda repressor-like DNA-binding domains"/>
    <property type="match status" value="1"/>
</dbReference>
<protein>
    <submittedName>
        <fullName evidence="5">LacI family transcriptional regulator</fullName>
    </submittedName>
</protein>
<dbReference type="CDD" id="cd01392">
    <property type="entry name" value="HTH_LacI"/>
    <property type="match status" value="1"/>
</dbReference>
<dbReference type="PROSITE" id="PS00356">
    <property type="entry name" value="HTH_LACI_1"/>
    <property type="match status" value="1"/>
</dbReference>
<reference evidence="5 6" key="1">
    <citation type="submission" date="2022-08" db="EMBL/GenBank/DDBJ databases">
        <title>Aerococcaceae sp. nov isolated from spoiled eye mask.</title>
        <authorList>
            <person name="Zhou G."/>
            <person name="Xie X.-B."/>
            <person name="Shi Q.-S."/>
            <person name="Wang Y.-S."/>
            <person name="Wen X."/>
            <person name="Peng H."/>
            <person name="Yang X.-J."/>
            <person name="Tao H.-B."/>
            <person name="Huang X.-M."/>
        </authorList>
    </citation>
    <scope>NUCLEOTIDE SEQUENCE [LARGE SCALE GENOMIC DNA]</scope>
    <source>
        <strain evidence="6">DM20194951</strain>
    </source>
</reference>
<dbReference type="EMBL" id="CP102453">
    <property type="protein sequence ID" value="UUX33872.1"/>
    <property type="molecule type" value="Genomic_DNA"/>
</dbReference>
<keyword evidence="2" id="KW-0238">DNA-binding</keyword>
<keyword evidence="6" id="KW-1185">Reference proteome</keyword>
<proteinExistence type="predicted"/>
<gene>
    <name evidence="5" type="ORF">NRE15_13455</name>
</gene>
<evidence type="ECO:0000259" key="4">
    <source>
        <dbReference type="PROSITE" id="PS50932"/>
    </source>
</evidence>
<dbReference type="Gene3D" id="1.10.260.40">
    <property type="entry name" value="lambda repressor-like DNA-binding domains"/>
    <property type="match status" value="1"/>
</dbReference>
<dbReference type="Gene3D" id="3.40.50.2300">
    <property type="match status" value="2"/>
</dbReference>
<dbReference type="SMART" id="SM00354">
    <property type="entry name" value="HTH_LACI"/>
    <property type="match status" value="1"/>
</dbReference>
<evidence type="ECO:0000256" key="2">
    <source>
        <dbReference type="ARBA" id="ARBA00023125"/>
    </source>
</evidence>
<evidence type="ECO:0000313" key="6">
    <source>
        <dbReference type="Proteomes" id="UP001315967"/>
    </source>
</evidence>
<feature type="domain" description="HTH lacI-type" evidence="4">
    <location>
        <begin position="4"/>
        <end position="58"/>
    </location>
</feature>
<dbReference type="PROSITE" id="PS50932">
    <property type="entry name" value="HTH_LACI_2"/>
    <property type="match status" value="1"/>
</dbReference>
<dbReference type="PANTHER" id="PTHR30146:SF109">
    <property type="entry name" value="HTH-TYPE TRANSCRIPTIONAL REGULATOR GALS"/>
    <property type="match status" value="1"/>
</dbReference>
<organism evidence="5 6">
    <name type="scientific">Fundicoccus culcitae</name>
    <dbReference type="NCBI Taxonomy" id="2969821"/>
    <lineage>
        <taxon>Bacteria</taxon>
        <taxon>Bacillati</taxon>
        <taxon>Bacillota</taxon>
        <taxon>Bacilli</taxon>
        <taxon>Lactobacillales</taxon>
        <taxon>Aerococcaceae</taxon>
        <taxon>Fundicoccus</taxon>
    </lineage>
</organism>
<dbReference type="RefSeq" id="WP_313793375.1">
    <property type="nucleotide sequence ID" value="NZ_CP102453.1"/>
</dbReference>
<dbReference type="PANTHER" id="PTHR30146">
    <property type="entry name" value="LACI-RELATED TRANSCRIPTIONAL REPRESSOR"/>
    <property type="match status" value="1"/>
</dbReference>
<dbReference type="InterPro" id="IPR000843">
    <property type="entry name" value="HTH_LacI"/>
</dbReference>
<dbReference type="CDD" id="cd06267">
    <property type="entry name" value="PBP1_LacI_sugar_binding-like"/>
    <property type="match status" value="1"/>
</dbReference>
<dbReference type="Pfam" id="PF13377">
    <property type="entry name" value="Peripla_BP_3"/>
    <property type="match status" value="1"/>
</dbReference>
<sequence length="335" mass="37313">MKKTSIHDVAKLAGVSIATVSKALNNSPVVTPETKKRVIEAANQLNYVPNRASKQLKSGQTNTISFFTTSIAAPYFANLADVMAREVSKRGYSFNIFLSTDRQTLINNILGHSMDGLIGFVDLIDNEIIQLLKDYRIKTVFIDRAIEAETIGSVIFDSYQKGKEMTEYLIQLGHRKIGFVKSFDGIYDSDERMRGYTDALVEAGIAVDQSLILQGNFAQNISYIEMKNFIKRNREALPTAIFAGNDLSAVGVIQAVEESGLRVPDDMSVVGFDDLDYLQYFKPRLTTIYNPINLQGELVVDHLIKLIEGKTEGQTIELPGRLIVRESSKSITIKQ</sequence>
<name>A0ABY5P552_9LACT</name>
<dbReference type="InterPro" id="IPR028082">
    <property type="entry name" value="Peripla_BP_I"/>
</dbReference>
<evidence type="ECO:0000256" key="1">
    <source>
        <dbReference type="ARBA" id="ARBA00023015"/>
    </source>
</evidence>